<dbReference type="Gene3D" id="2.40.340.10">
    <property type="entry name" value="MoeA, C-terminal, domain IV"/>
    <property type="match status" value="1"/>
</dbReference>
<evidence type="ECO:0000256" key="3">
    <source>
        <dbReference type="ARBA" id="ARBA00013269"/>
    </source>
</evidence>
<comment type="pathway">
    <text evidence="2">Cofactor biosynthesis; molybdopterin biosynthesis.</text>
</comment>
<dbReference type="SMART" id="SM00852">
    <property type="entry name" value="MoCF_biosynth"/>
    <property type="match status" value="1"/>
</dbReference>
<dbReference type="Gene3D" id="3.40.980.10">
    <property type="entry name" value="MoaB/Mog-like domain"/>
    <property type="match status" value="1"/>
</dbReference>
<organism evidence="11">
    <name type="scientific">hydrothermal vent metagenome</name>
    <dbReference type="NCBI Taxonomy" id="652676"/>
    <lineage>
        <taxon>unclassified sequences</taxon>
        <taxon>metagenomes</taxon>
        <taxon>ecological metagenomes</taxon>
    </lineage>
</organism>
<evidence type="ECO:0000256" key="2">
    <source>
        <dbReference type="ARBA" id="ARBA00005046"/>
    </source>
</evidence>
<dbReference type="InterPro" id="IPR005111">
    <property type="entry name" value="MoeA_C_domain_IV"/>
</dbReference>
<keyword evidence="5 11" id="KW-0808">Transferase</keyword>
<evidence type="ECO:0000256" key="6">
    <source>
        <dbReference type="ARBA" id="ARBA00022723"/>
    </source>
</evidence>
<evidence type="ECO:0000259" key="10">
    <source>
        <dbReference type="SMART" id="SM00852"/>
    </source>
</evidence>
<dbReference type="GO" id="GO:0061599">
    <property type="term" value="F:molybdopterin molybdotransferase activity"/>
    <property type="evidence" value="ECO:0007669"/>
    <property type="project" value="UniProtKB-EC"/>
</dbReference>
<comment type="catalytic activity">
    <reaction evidence="9">
        <text>adenylyl-molybdopterin + molybdate = Mo-molybdopterin + AMP + H(+)</text>
        <dbReference type="Rhea" id="RHEA:35047"/>
        <dbReference type="ChEBI" id="CHEBI:15378"/>
        <dbReference type="ChEBI" id="CHEBI:36264"/>
        <dbReference type="ChEBI" id="CHEBI:62727"/>
        <dbReference type="ChEBI" id="CHEBI:71302"/>
        <dbReference type="ChEBI" id="CHEBI:456215"/>
        <dbReference type="EC" id="2.10.1.1"/>
    </reaction>
</comment>
<accession>A0A3B1CW43</accession>
<dbReference type="InterPro" id="IPR036688">
    <property type="entry name" value="MoeA_C_domain_IV_sf"/>
</dbReference>
<dbReference type="GO" id="GO:0006777">
    <property type="term" value="P:Mo-molybdopterin cofactor biosynthetic process"/>
    <property type="evidence" value="ECO:0007669"/>
    <property type="project" value="UniProtKB-KW"/>
</dbReference>
<dbReference type="InterPro" id="IPR001453">
    <property type="entry name" value="MoaB/Mog_dom"/>
</dbReference>
<evidence type="ECO:0000256" key="8">
    <source>
        <dbReference type="ARBA" id="ARBA00023150"/>
    </source>
</evidence>
<sequence>DVKEGTVILRLGQRLRPQDIGALAGLGILNIDVFKKPVVAIISTGDEVVPPDKKPLAAGEVRDINSYNLAGLIIRSGSIPLKKGIISDDFDLLRATVRESMQEAQMVLISGGSSVGTRDYTSRVIDELGHPGILFHGVTIKPGKPLIGGMVNGILLFGLPGHPAAVSVCFETFIEPLLKKISGEKRRKKLLPSGRTVKAFFGRNLSSSTGREDHIRVALEFRNDGLWARPILGKSGLIRTLVEADGTVIIPLNKNGLYEGETVEVNLFSECPD</sequence>
<dbReference type="GO" id="GO:0046872">
    <property type="term" value="F:metal ion binding"/>
    <property type="evidence" value="ECO:0007669"/>
    <property type="project" value="UniProtKB-KW"/>
</dbReference>
<evidence type="ECO:0000256" key="9">
    <source>
        <dbReference type="ARBA" id="ARBA00047317"/>
    </source>
</evidence>
<reference evidence="11" key="1">
    <citation type="submission" date="2018-06" db="EMBL/GenBank/DDBJ databases">
        <authorList>
            <person name="Zhirakovskaya E."/>
        </authorList>
    </citation>
    <scope>NUCLEOTIDE SEQUENCE</scope>
</reference>
<dbReference type="PANTHER" id="PTHR10192">
    <property type="entry name" value="MOLYBDOPTERIN BIOSYNTHESIS PROTEIN"/>
    <property type="match status" value="1"/>
</dbReference>
<evidence type="ECO:0000256" key="7">
    <source>
        <dbReference type="ARBA" id="ARBA00022842"/>
    </source>
</evidence>
<protein>
    <recommendedName>
        <fullName evidence="3">molybdopterin molybdotransferase</fullName>
        <ecNumber evidence="3">2.10.1.1</ecNumber>
    </recommendedName>
</protein>
<dbReference type="SUPFAM" id="SSF63867">
    <property type="entry name" value="MoeA C-terminal domain-like"/>
    <property type="match status" value="1"/>
</dbReference>
<evidence type="ECO:0000313" key="11">
    <source>
        <dbReference type="EMBL" id="VAX28094.1"/>
    </source>
</evidence>
<dbReference type="CDD" id="cd00887">
    <property type="entry name" value="MoeA"/>
    <property type="match status" value="1"/>
</dbReference>
<dbReference type="GO" id="GO:0005829">
    <property type="term" value="C:cytosol"/>
    <property type="evidence" value="ECO:0007669"/>
    <property type="project" value="TreeGrafter"/>
</dbReference>
<dbReference type="EMBL" id="UOGH01000075">
    <property type="protein sequence ID" value="VAX28094.1"/>
    <property type="molecule type" value="Genomic_DNA"/>
</dbReference>
<dbReference type="InterPro" id="IPR036135">
    <property type="entry name" value="MoeA_linker/N_sf"/>
</dbReference>
<keyword evidence="4" id="KW-0500">Molybdenum</keyword>
<name>A0A3B1CW43_9ZZZZ</name>
<dbReference type="EC" id="2.10.1.1" evidence="3"/>
<dbReference type="SUPFAM" id="SSF63882">
    <property type="entry name" value="MoeA N-terminal region -like"/>
    <property type="match status" value="1"/>
</dbReference>
<evidence type="ECO:0000256" key="4">
    <source>
        <dbReference type="ARBA" id="ARBA00022505"/>
    </source>
</evidence>
<dbReference type="Pfam" id="PF03454">
    <property type="entry name" value="MoeA_C"/>
    <property type="match status" value="1"/>
</dbReference>
<dbReference type="Pfam" id="PF00994">
    <property type="entry name" value="MoCF_biosynth"/>
    <property type="match status" value="1"/>
</dbReference>
<feature type="non-terminal residue" evidence="11">
    <location>
        <position position="1"/>
    </location>
</feature>
<keyword evidence="8" id="KW-0501">Molybdenum cofactor biosynthesis</keyword>
<comment type="cofactor">
    <cofactor evidence="1">
        <name>Mg(2+)</name>
        <dbReference type="ChEBI" id="CHEBI:18420"/>
    </cofactor>
</comment>
<dbReference type="PANTHER" id="PTHR10192:SF5">
    <property type="entry name" value="GEPHYRIN"/>
    <property type="match status" value="1"/>
</dbReference>
<dbReference type="AlphaFoldDB" id="A0A3B1CW43"/>
<keyword evidence="6" id="KW-0479">Metal-binding</keyword>
<dbReference type="InterPro" id="IPR036425">
    <property type="entry name" value="MoaB/Mog-like_dom_sf"/>
</dbReference>
<dbReference type="NCBIfam" id="TIGR00177">
    <property type="entry name" value="molyb_syn"/>
    <property type="match status" value="1"/>
</dbReference>
<dbReference type="InterPro" id="IPR038987">
    <property type="entry name" value="MoeA-like"/>
</dbReference>
<evidence type="ECO:0000256" key="1">
    <source>
        <dbReference type="ARBA" id="ARBA00001946"/>
    </source>
</evidence>
<keyword evidence="7" id="KW-0460">Magnesium</keyword>
<dbReference type="SUPFAM" id="SSF53218">
    <property type="entry name" value="Molybdenum cofactor biosynthesis proteins"/>
    <property type="match status" value="1"/>
</dbReference>
<dbReference type="FunFam" id="3.40.980.10:FF:000004">
    <property type="entry name" value="Molybdopterin molybdenumtransferase"/>
    <property type="match status" value="1"/>
</dbReference>
<evidence type="ECO:0000256" key="5">
    <source>
        <dbReference type="ARBA" id="ARBA00022679"/>
    </source>
</evidence>
<gene>
    <name evidence="11" type="ORF">MNBD_NITROSPIRAE02-1099</name>
</gene>
<proteinExistence type="predicted"/>
<dbReference type="Gene3D" id="3.90.105.10">
    <property type="entry name" value="Molybdopterin biosynthesis moea protein, domain 2"/>
    <property type="match status" value="1"/>
</dbReference>
<feature type="domain" description="MoaB/Mog" evidence="10">
    <location>
        <begin position="40"/>
        <end position="180"/>
    </location>
</feature>